<dbReference type="Proteomes" id="UP000199093">
    <property type="component" value="Unassembled WGS sequence"/>
</dbReference>
<evidence type="ECO:0000313" key="1">
    <source>
        <dbReference type="EMBL" id="SDJ21824.1"/>
    </source>
</evidence>
<sequence length="214" mass="24424">MAQYLRSVSGIDDLPEYPPDLCDPRLTSDFFTMFWHDRWFSSRLHLTATLAVQGAALNLFFLSRKQVPVGSLPDDDAILARLLRVDYNEWVGLRAQPVGPLHNWQPYRYEAQVVLGHPVVIEVARDALDRREQRKASSEAKAVSQRQARLADLMRENGLDAGLCEDRVLVERIDAWLVDHHRGQRRRPQIDSSLQRALRHAVSEGWIGTGGRAH</sequence>
<organism evidence="1 2">
    <name type="scientific">Salipiger marinus</name>
    <dbReference type="NCBI Taxonomy" id="555512"/>
    <lineage>
        <taxon>Bacteria</taxon>
        <taxon>Pseudomonadati</taxon>
        <taxon>Pseudomonadota</taxon>
        <taxon>Alphaproteobacteria</taxon>
        <taxon>Rhodobacterales</taxon>
        <taxon>Roseobacteraceae</taxon>
        <taxon>Salipiger</taxon>
    </lineage>
</organism>
<dbReference type="AlphaFoldDB" id="A0A1G8RXV4"/>
<dbReference type="RefSeq" id="WP_089850441.1">
    <property type="nucleotide sequence ID" value="NZ_FNEJ01000022.1"/>
</dbReference>
<gene>
    <name evidence="1" type="ORF">SAMN04487993_102233</name>
</gene>
<name>A0A1G8RXV4_9RHOB</name>
<dbReference type="OrthoDB" id="7828060at2"/>
<evidence type="ECO:0008006" key="3">
    <source>
        <dbReference type="Google" id="ProtNLM"/>
    </source>
</evidence>
<proteinExistence type="predicted"/>
<evidence type="ECO:0000313" key="2">
    <source>
        <dbReference type="Proteomes" id="UP000199093"/>
    </source>
</evidence>
<protein>
    <recommendedName>
        <fullName evidence="3">DUF1376 domain-containing protein</fullName>
    </recommendedName>
</protein>
<reference evidence="2" key="1">
    <citation type="submission" date="2016-10" db="EMBL/GenBank/DDBJ databases">
        <authorList>
            <person name="Varghese N."/>
            <person name="Submissions S."/>
        </authorList>
    </citation>
    <scope>NUCLEOTIDE SEQUENCE [LARGE SCALE GENOMIC DNA]</scope>
    <source>
        <strain evidence="2">DSM 26424</strain>
    </source>
</reference>
<dbReference type="EMBL" id="FNEJ01000022">
    <property type="protein sequence ID" value="SDJ21824.1"/>
    <property type="molecule type" value="Genomic_DNA"/>
</dbReference>
<accession>A0A1G8RXV4</accession>
<dbReference type="STRING" id="555512.SAMN04487993_102233"/>
<keyword evidence="2" id="KW-1185">Reference proteome</keyword>